<dbReference type="AlphaFoldDB" id="A0A086PEZ9"/>
<feature type="transmembrane region" description="Helical" evidence="6">
    <location>
        <begin position="196"/>
        <end position="217"/>
    </location>
</feature>
<dbReference type="PROSITE" id="PS50850">
    <property type="entry name" value="MFS"/>
    <property type="match status" value="1"/>
</dbReference>
<evidence type="ECO:0000256" key="1">
    <source>
        <dbReference type="ARBA" id="ARBA00004141"/>
    </source>
</evidence>
<accession>A0A086PEZ9</accession>
<dbReference type="PANTHER" id="PTHR23505">
    <property type="entry name" value="SPINSTER"/>
    <property type="match status" value="1"/>
</dbReference>
<evidence type="ECO:0000259" key="7">
    <source>
        <dbReference type="PROSITE" id="PS50850"/>
    </source>
</evidence>
<dbReference type="PATRIC" id="fig|1219045.3.peg.219"/>
<feature type="transmembrane region" description="Helical" evidence="6">
    <location>
        <begin position="413"/>
        <end position="433"/>
    </location>
</feature>
<dbReference type="InterPro" id="IPR020846">
    <property type="entry name" value="MFS_dom"/>
</dbReference>
<comment type="subcellular location">
    <subcellularLocation>
        <location evidence="1">Membrane</location>
        <topology evidence="1">Multi-pass membrane protein</topology>
    </subcellularLocation>
</comment>
<feature type="transmembrane region" description="Helical" evidence="6">
    <location>
        <begin position="248"/>
        <end position="268"/>
    </location>
</feature>
<dbReference type="eggNOG" id="COG0477">
    <property type="taxonomic scope" value="Bacteria"/>
</dbReference>
<feature type="transmembrane region" description="Helical" evidence="6">
    <location>
        <begin position="27"/>
        <end position="46"/>
    </location>
</feature>
<dbReference type="GO" id="GO:0016020">
    <property type="term" value="C:membrane"/>
    <property type="evidence" value="ECO:0007669"/>
    <property type="project" value="UniProtKB-SubCell"/>
</dbReference>
<dbReference type="STRING" id="76947.GCA_002080435_00801"/>
<evidence type="ECO:0000256" key="4">
    <source>
        <dbReference type="ARBA" id="ARBA00022989"/>
    </source>
</evidence>
<dbReference type="PANTHER" id="PTHR23505:SF79">
    <property type="entry name" value="PROTEIN SPINSTER"/>
    <property type="match status" value="1"/>
</dbReference>
<dbReference type="InterPro" id="IPR011701">
    <property type="entry name" value="MFS"/>
</dbReference>
<dbReference type="GO" id="GO:0022857">
    <property type="term" value="F:transmembrane transporter activity"/>
    <property type="evidence" value="ECO:0007669"/>
    <property type="project" value="InterPro"/>
</dbReference>
<dbReference type="CDD" id="cd17328">
    <property type="entry name" value="MFS_spinster_like"/>
    <property type="match status" value="1"/>
</dbReference>
<evidence type="ECO:0000256" key="5">
    <source>
        <dbReference type="ARBA" id="ARBA00023136"/>
    </source>
</evidence>
<gene>
    <name evidence="8" type="ORF">BV98_000218</name>
</gene>
<sequence>MAQGGEDLTVEHSASASPTANLRQAHIALGIFLVAYILSFVDRQILSLMVEPIKQDLGLSDLQVGLLQGLAFALLYAVVGIPIGMLADRISRRRIIAVGVLFWSGCTALCGLAGSYAHLFIARMGVGLGEASLSPSAHSWLSDAYPPAQLSRAMAIYNLGITIGGGLALLVGGAVVDMVARSGALVLPVVGAMPTWRAAFVLVALPGALVALLVFAAKEPARRAVATKAGMPLRASLAHLKKHRRTFIAIYANSTLLGVMGYGLAAWYPTLLIRTFALTPGQASLRLGLIYLLLGSAGSLAGGFAAERLSLRGVRDANLRVAMIIAILCLFPAVLAPLMPSPALLLIFFGLLTFFFNGYFGCSLAAIQLATPPNMRATGAALFLLANSLIGLSLGTAIVPLIDSAFFGGQGQIGHALATVGLCATLLASIAAWSGLRRYADTVDIVARG</sequence>
<keyword evidence="4 6" id="KW-1133">Transmembrane helix</keyword>
<evidence type="ECO:0000256" key="2">
    <source>
        <dbReference type="ARBA" id="ARBA00022448"/>
    </source>
</evidence>
<dbReference type="InterPro" id="IPR044770">
    <property type="entry name" value="MFS_spinster-like"/>
</dbReference>
<proteinExistence type="predicted"/>
<feature type="transmembrane region" description="Helical" evidence="6">
    <location>
        <begin position="66"/>
        <end position="87"/>
    </location>
</feature>
<dbReference type="Gene3D" id="1.20.1250.20">
    <property type="entry name" value="MFS general substrate transporter like domains"/>
    <property type="match status" value="1"/>
</dbReference>
<name>A0A086PEZ9_SPHHM</name>
<dbReference type="SUPFAM" id="SSF103473">
    <property type="entry name" value="MFS general substrate transporter"/>
    <property type="match status" value="1"/>
</dbReference>
<dbReference type="RefSeq" id="WP_169802831.1">
    <property type="nucleotide sequence ID" value="NZ_BCZD01000001.1"/>
</dbReference>
<organism evidence="8 9">
    <name type="scientific">Sphingobium herbicidovorans (strain ATCC 700291 / DSM 11019 / CCUG 56400 / KCTC 2939 / LMG 18315 / NBRC 16415 / MH)</name>
    <name type="common">Sphingomonas herbicidovorans</name>
    <dbReference type="NCBI Taxonomy" id="1219045"/>
    <lineage>
        <taxon>Bacteria</taxon>
        <taxon>Pseudomonadati</taxon>
        <taxon>Pseudomonadota</taxon>
        <taxon>Alphaproteobacteria</taxon>
        <taxon>Sphingomonadales</taxon>
        <taxon>Sphingomonadaceae</taxon>
        <taxon>Sphingobium</taxon>
    </lineage>
</organism>
<feature type="domain" description="Major facilitator superfamily (MFS) profile" evidence="7">
    <location>
        <begin position="28"/>
        <end position="440"/>
    </location>
</feature>
<feature type="transmembrane region" description="Helical" evidence="6">
    <location>
        <begin position="318"/>
        <end position="338"/>
    </location>
</feature>
<reference evidence="8" key="1">
    <citation type="submission" date="2014-08" db="EMBL/GenBank/DDBJ databases">
        <title>Draft genome sequences of Sphingobium herbicidovorans.</title>
        <authorList>
            <person name="Gan H.M."/>
            <person name="Gan H.Y."/>
            <person name="Savka M.A."/>
        </authorList>
    </citation>
    <scope>NUCLEOTIDE SEQUENCE [LARGE SCALE GENOMIC DNA]</scope>
    <source>
        <strain evidence="8">NBRC 16415</strain>
    </source>
</reference>
<feature type="transmembrane region" description="Helical" evidence="6">
    <location>
        <begin position="153"/>
        <end position="176"/>
    </location>
</feature>
<comment type="caution">
    <text evidence="8">The sequence shown here is derived from an EMBL/GenBank/DDBJ whole genome shotgun (WGS) entry which is preliminary data.</text>
</comment>
<evidence type="ECO:0000256" key="6">
    <source>
        <dbReference type="SAM" id="Phobius"/>
    </source>
</evidence>
<feature type="transmembrane region" description="Helical" evidence="6">
    <location>
        <begin position="379"/>
        <end position="401"/>
    </location>
</feature>
<dbReference type="InterPro" id="IPR036259">
    <property type="entry name" value="MFS_trans_sf"/>
</dbReference>
<dbReference type="EMBL" id="JFZA02000001">
    <property type="protein sequence ID" value="KFG91967.1"/>
    <property type="molecule type" value="Genomic_DNA"/>
</dbReference>
<dbReference type="Proteomes" id="UP000024284">
    <property type="component" value="Unassembled WGS sequence"/>
</dbReference>
<feature type="transmembrane region" description="Helical" evidence="6">
    <location>
        <begin position="344"/>
        <end position="367"/>
    </location>
</feature>
<feature type="transmembrane region" description="Helical" evidence="6">
    <location>
        <begin position="94"/>
        <end position="114"/>
    </location>
</feature>
<keyword evidence="2" id="KW-0813">Transport</keyword>
<evidence type="ECO:0000313" key="8">
    <source>
        <dbReference type="EMBL" id="KFG91967.1"/>
    </source>
</evidence>
<feature type="transmembrane region" description="Helical" evidence="6">
    <location>
        <begin position="288"/>
        <end position="306"/>
    </location>
</feature>
<protein>
    <submittedName>
        <fullName evidence="8">Major facilitator superfamily transporter</fullName>
    </submittedName>
</protein>
<keyword evidence="3 6" id="KW-0812">Transmembrane</keyword>
<evidence type="ECO:0000313" key="9">
    <source>
        <dbReference type="Proteomes" id="UP000024284"/>
    </source>
</evidence>
<keyword evidence="9" id="KW-1185">Reference proteome</keyword>
<evidence type="ECO:0000256" key="3">
    <source>
        <dbReference type="ARBA" id="ARBA00022692"/>
    </source>
</evidence>
<keyword evidence="5 6" id="KW-0472">Membrane</keyword>
<dbReference type="Pfam" id="PF07690">
    <property type="entry name" value="MFS_1"/>
    <property type="match status" value="1"/>
</dbReference>